<evidence type="ECO:0000259" key="1">
    <source>
        <dbReference type="Pfam" id="PF25884"/>
    </source>
</evidence>
<evidence type="ECO:0000313" key="3">
    <source>
        <dbReference type="Proteomes" id="UP000287651"/>
    </source>
</evidence>
<organism evidence="2 3">
    <name type="scientific">Ensete ventricosum</name>
    <name type="common">Abyssinian banana</name>
    <name type="synonym">Musa ensete</name>
    <dbReference type="NCBI Taxonomy" id="4639"/>
    <lineage>
        <taxon>Eukaryota</taxon>
        <taxon>Viridiplantae</taxon>
        <taxon>Streptophyta</taxon>
        <taxon>Embryophyta</taxon>
        <taxon>Tracheophyta</taxon>
        <taxon>Spermatophyta</taxon>
        <taxon>Magnoliopsida</taxon>
        <taxon>Liliopsida</taxon>
        <taxon>Zingiberales</taxon>
        <taxon>Musaceae</taxon>
        <taxon>Ensete</taxon>
    </lineage>
</organism>
<dbReference type="PANTHER" id="PTHR33976">
    <property type="entry name" value="OS07G0645000 PROTEIN"/>
    <property type="match status" value="1"/>
</dbReference>
<name>A0A427B052_ENSVE</name>
<feature type="domain" description="Uncharacterized GPI-anchored protein At5g19230-like" evidence="1">
    <location>
        <begin position="111"/>
        <end position="235"/>
    </location>
</feature>
<dbReference type="PANTHER" id="PTHR33976:SF8">
    <property type="entry name" value="OS07G0645000 PROTEIN"/>
    <property type="match status" value="1"/>
</dbReference>
<evidence type="ECO:0000313" key="2">
    <source>
        <dbReference type="EMBL" id="RRT81805.1"/>
    </source>
</evidence>
<protein>
    <recommendedName>
        <fullName evidence="1">Uncharacterized GPI-anchored protein At5g19230-like domain-containing protein</fullName>
    </recommendedName>
</protein>
<dbReference type="Pfam" id="PF25884">
    <property type="entry name" value="At5g19230"/>
    <property type="match status" value="1"/>
</dbReference>
<dbReference type="InterPro" id="IPR059083">
    <property type="entry name" value="At5g19230_dom"/>
</dbReference>
<gene>
    <name evidence="2" type="ORF">B296_00012553</name>
</gene>
<dbReference type="AlphaFoldDB" id="A0A427B052"/>
<dbReference type="EMBL" id="AMZH03000823">
    <property type="protein sequence ID" value="RRT81805.1"/>
    <property type="molecule type" value="Genomic_DNA"/>
</dbReference>
<dbReference type="Proteomes" id="UP000287651">
    <property type="component" value="Unassembled WGS sequence"/>
</dbReference>
<dbReference type="InterPro" id="IPR045285">
    <property type="entry name" value="At5g19230-like"/>
</dbReference>
<proteinExistence type="predicted"/>
<accession>A0A427B052</accession>
<comment type="caution">
    <text evidence="2">The sequence shown here is derived from an EMBL/GenBank/DDBJ whole genome shotgun (WGS) entry which is preliminary data.</text>
</comment>
<reference evidence="2 3" key="1">
    <citation type="journal article" date="2014" name="Agronomy (Basel)">
        <title>A Draft Genome Sequence for Ensete ventricosum, the Drought-Tolerant Tree Against Hunger.</title>
        <authorList>
            <person name="Harrison J."/>
            <person name="Moore K.A."/>
            <person name="Paszkiewicz K."/>
            <person name="Jones T."/>
            <person name="Grant M."/>
            <person name="Ambacheew D."/>
            <person name="Muzemil S."/>
            <person name="Studholme D.J."/>
        </authorList>
    </citation>
    <scope>NUCLEOTIDE SEQUENCE [LARGE SCALE GENOMIC DNA]</scope>
</reference>
<sequence length="277" mass="30296">MPYILWIPDNWWKKDTAPATSLCEVGLKNRNGKRMVQIKKEKKRRFALPSPLPVLEFSGRGRRDGRVVEEAVRDGPQDLPLLLLLPRCAASSFSQIWCFLTFAFFADTTGQLLQGINDYRVTLNLSSLTENKNADCLAAQLASAFKGQDCSNTTGSDTVPGTEQQFPNFPDYLAACHLNATVTRDGFIMPACVPDLVPDIVLANYTKSQYNQKLNDSSYAGIGIAEEDNWVVVVLTTNTATGNYAPAADATAGSSISIADHNYVMLSLLGFALYLVG</sequence>